<evidence type="ECO:0000256" key="1">
    <source>
        <dbReference type="ARBA" id="ARBA00023015"/>
    </source>
</evidence>
<proteinExistence type="predicted"/>
<gene>
    <name evidence="6" type="ORF">GCM10007414_31610</name>
</gene>
<evidence type="ECO:0000313" key="6">
    <source>
        <dbReference type="EMBL" id="GGB15812.1"/>
    </source>
</evidence>
<dbReference type="InterPro" id="IPR050109">
    <property type="entry name" value="HTH-type_TetR-like_transc_reg"/>
</dbReference>
<dbReference type="InterPro" id="IPR001647">
    <property type="entry name" value="HTH_TetR"/>
</dbReference>
<sequence>MSQSRMVYQTEATRQKILDAAELMFIEKGFADTQMKDIAAAINMSRNTLYRYYQDKFDLGFVILVNVLKGQVERSFGYLSDLHKQPESKALDTLKAVFLMMCDEESKQGARFMAEFDAYYSGERLPDDFREALTKAIPKALPGALFDDVIAQGQARGEIRTDLLPRQISAILINAIPVFHRRMLLRQNALIGIDPEEIPSLTPALVQVLIDGLRPVLNLNKET</sequence>
<keyword evidence="7" id="KW-1185">Reference proteome</keyword>
<keyword evidence="1" id="KW-0805">Transcription regulation</keyword>
<comment type="caution">
    <text evidence="6">The sequence shown here is derived from an EMBL/GenBank/DDBJ whole genome shotgun (WGS) entry which is preliminary data.</text>
</comment>
<keyword evidence="3" id="KW-0804">Transcription</keyword>
<evidence type="ECO:0000256" key="3">
    <source>
        <dbReference type="ARBA" id="ARBA00023163"/>
    </source>
</evidence>
<dbReference type="SUPFAM" id="SSF46689">
    <property type="entry name" value="Homeodomain-like"/>
    <property type="match status" value="1"/>
</dbReference>
<dbReference type="EMBL" id="BMDY01000021">
    <property type="protein sequence ID" value="GGB15812.1"/>
    <property type="molecule type" value="Genomic_DNA"/>
</dbReference>
<accession>A0ABQ1I4I6</accession>
<reference evidence="7" key="1">
    <citation type="journal article" date="2019" name="Int. J. Syst. Evol. Microbiol.">
        <title>The Global Catalogue of Microorganisms (GCM) 10K type strain sequencing project: providing services to taxonomists for standard genome sequencing and annotation.</title>
        <authorList>
            <consortium name="The Broad Institute Genomics Platform"/>
            <consortium name="The Broad Institute Genome Sequencing Center for Infectious Disease"/>
            <person name="Wu L."/>
            <person name="Ma J."/>
        </authorList>
    </citation>
    <scope>NUCLEOTIDE SEQUENCE [LARGE SCALE GENOMIC DNA]</scope>
    <source>
        <strain evidence="7">CGMCC 1.10131</strain>
    </source>
</reference>
<keyword evidence="2 4" id="KW-0238">DNA-binding</keyword>
<feature type="DNA-binding region" description="H-T-H motif" evidence="4">
    <location>
        <begin position="34"/>
        <end position="53"/>
    </location>
</feature>
<evidence type="ECO:0000256" key="2">
    <source>
        <dbReference type="ARBA" id="ARBA00023125"/>
    </source>
</evidence>
<dbReference type="InterPro" id="IPR036271">
    <property type="entry name" value="Tet_transcr_reg_TetR-rel_C_sf"/>
</dbReference>
<dbReference type="InterPro" id="IPR009057">
    <property type="entry name" value="Homeodomain-like_sf"/>
</dbReference>
<dbReference type="Gene3D" id="1.10.357.10">
    <property type="entry name" value="Tetracycline Repressor, domain 2"/>
    <property type="match status" value="1"/>
</dbReference>
<dbReference type="RefSeq" id="WP_055734570.1">
    <property type="nucleotide sequence ID" value="NZ_BMDY01000021.1"/>
</dbReference>
<dbReference type="Proteomes" id="UP000651977">
    <property type="component" value="Unassembled WGS sequence"/>
</dbReference>
<organism evidence="6 7">
    <name type="scientific">Agarivorans gilvus</name>
    <dbReference type="NCBI Taxonomy" id="680279"/>
    <lineage>
        <taxon>Bacteria</taxon>
        <taxon>Pseudomonadati</taxon>
        <taxon>Pseudomonadota</taxon>
        <taxon>Gammaproteobacteria</taxon>
        <taxon>Alteromonadales</taxon>
        <taxon>Alteromonadaceae</taxon>
        <taxon>Agarivorans</taxon>
    </lineage>
</organism>
<dbReference type="PANTHER" id="PTHR30055:SF234">
    <property type="entry name" value="HTH-TYPE TRANSCRIPTIONAL REGULATOR BETI"/>
    <property type="match status" value="1"/>
</dbReference>
<feature type="domain" description="HTH tetR-type" evidence="5">
    <location>
        <begin position="11"/>
        <end position="71"/>
    </location>
</feature>
<dbReference type="SUPFAM" id="SSF48498">
    <property type="entry name" value="Tetracyclin repressor-like, C-terminal domain"/>
    <property type="match status" value="1"/>
</dbReference>
<protein>
    <recommendedName>
        <fullName evidence="5">HTH tetR-type domain-containing protein</fullName>
    </recommendedName>
</protein>
<name>A0ABQ1I4I6_9ALTE</name>
<dbReference type="PRINTS" id="PR00455">
    <property type="entry name" value="HTHTETR"/>
</dbReference>
<dbReference type="Pfam" id="PF00440">
    <property type="entry name" value="TetR_N"/>
    <property type="match status" value="1"/>
</dbReference>
<dbReference type="PANTHER" id="PTHR30055">
    <property type="entry name" value="HTH-TYPE TRANSCRIPTIONAL REGULATOR RUTR"/>
    <property type="match status" value="1"/>
</dbReference>
<evidence type="ECO:0000259" key="5">
    <source>
        <dbReference type="PROSITE" id="PS50977"/>
    </source>
</evidence>
<evidence type="ECO:0000256" key="4">
    <source>
        <dbReference type="PROSITE-ProRule" id="PRU00335"/>
    </source>
</evidence>
<dbReference type="PROSITE" id="PS50977">
    <property type="entry name" value="HTH_TETR_2"/>
    <property type="match status" value="1"/>
</dbReference>
<evidence type="ECO:0000313" key="7">
    <source>
        <dbReference type="Proteomes" id="UP000651977"/>
    </source>
</evidence>